<comment type="caution">
    <text evidence="1">The sequence shown here is derived from an EMBL/GenBank/DDBJ whole genome shotgun (WGS) entry which is preliminary data.</text>
</comment>
<dbReference type="OrthoDB" id="2579285at2"/>
<organism evidence="1 2">
    <name type="scientific">Paenibacillus tyrfis</name>
    <dbReference type="NCBI Taxonomy" id="1501230"/>
    <lineage>
        <taxon>Bacteria</taxon>
        <taxon>Bacillati</taxon>
        <taxon>Bacillota</taxon>
        <taxon>Bacilli</taxon>
        <taxon>Bacillales</taxon>
        <taxon>Paenibacillaceae</taxon>
        <taxon>Paenibacillus</taxon>
    </lineage>
</organism>
<name>A0A081NXF1_9BACL</name>
<reference evidence="1 2" key="1">
    <citation type="submission" date="2014-06" db="EMBL/GenBank/DDBJ databases">
        <title>Draft genome sequence of Paenibacillus sp. MSt1.</title>
        <authorList>
            <person name="Aw Y.K."/>
            <person name="Ong K.S."/>
            <person name="Gan H.M."/>
            <person name="Lee S.M."/>
        </authorList>
    </citation>
    <scope>NUCLEOTIDE SEQUENCE [LARGE SCALE GENOMIC DNA]</scope>
    <source>
        <strain evidence="1 2">MSt1</strain>
    </source>
</reference>
<gene>
    <name evidence="1" type="ORF">ET33_18295</name>
</gene>
<dbReference type="Proteomes" id="UP000028123">
    <property type="component" value="Unassembled WGS sequence"/>
</dbReference>
<keyword evidence="2" id="KW-1185">Reference proteome</keyword>
<evidence type="ECO:0000313" key="2">
    <source>
        <dbReference type="Proteomes" id="UP000028123"/>
    </source>
</evidence>
<dbReference type="eggNOG" id="ENOG5032CZ6">
    <property type="taxonomic scope" value="Bacteria"/>
</dbReference>
<dbReference type="AlphaFoldDB" id="A0A081NXF1"/>
<accession>A0A081NXF1</accession>
<protein>
    <submittedName>
        <fullName evidence="1">Uncharacterized protein</fullName>
    </submittedName>
</protein>
<proteinExistence type="predicted"/>
<sequence length="231" mass="25284">MIAPIQSVIRSYQIHKQWFALEDRHKRQEDLAGKRYRGRPQKGTRQPSYAFDRFAERAAGDARTIVTAAGALKETADNAKAVLQSNGASLRLVEGLVGGYNELASALSEAGVLLRPAWRKQGIGAPAEEELDRLGVVPQADGTLSLDKHKLQTQLDGGDKHANAVLQGIDGWILRLTQATSALHAIPPADLLERHDSEARAFGHYTALPGKRPHSHWPVPPLTGILMNVRY</sequence>
<dbReference type="EMBL" id="JNVM01000025">
    <property type="protein sequence ID" value="KEQ23124.1"/>
    <property type="molecule type" value="Genomic_DNA"/>
</dbReference>
<dbReference type="RefSeq" id="WP_036689668.1">
    <property type="nucleotide sequence ID" value="NZ_JNVM01000025.1"/>
</dbReference>
<evidence type="ECO:0000313" key="1">
    <source>
        <dbReference type="EMBL" id="KEQ23124.1"/>
    </source>
</evidence>